<dbReference type="GO" id="GO:1990904">
    <property type="term" value="C:ribonucleoprotein complex"/>
    <property type="evidence" value="ECO:0007669"/>
    <property type="project" value="UniProtKB-KW"/>
</dbReference>
<dbReference type="GO" id="GO:0003735">
    <property type="term" value="F:structural constituent of ribosome"/>
    <property type="evidence" value="ECO:0007669"/>
    <property type="project" value="InterPro"/>
</dbReference>
<dbReference type="InterPro" id="IPR045240">
    <property type="entry name" value="Ribosomal_uL4_euk/arch"/>
</dbReference>
<dbReference type="OrthoDB" id="10259785at2759"/>
<dbReference type="SUPFAM" id="SSF52166">
    <property type="entry name" value="Ribosomal protein L4"/>
    <property type="match status" value="1"/>
</dbReference>
<protein>
    <submittedName>
        <fullName evidence="4">Uncharacterized protein</fullName>
    </submittedName>
</protein>
<dbReference type="InterPro" id="IPR002136">
    <property type="entry name" value="Ribosomal_uL4"/>
</dbReference>
<comment type="similarity">
    <text evidence="1">Belongs to the universal ribosomal protein uL4 family.</text>
</comment>
<name>A0A8T3BN72_DENNO</name>
<keyword evidence="2" id="KW-0689">Ribosomal protein</keyword>
<gene>
    <name evidence="4" type="ORF">KFK09_010183</name>
</gene>
<dbReference type="SMR" id="A0A8T3BN72"/>
<dbReference type="PANTHER" id="PTHR19431">
    <property type="entry name" value="60S RIBOSOMAL PROTEIN L4"/>
    <property type="match status" value="1"/>
</dbReference>
<keyword evidence="3" id="KW-0687">Ribonucleoprotein</keyword>
<evidence type="ECO:0000256" key="3">
    <source>
        <dbReference type="ARBA" id="ARBA00023274"/>
    </source>
</evidence>
<dbReference type="AlphaFoldDB" id="A0A8T3BN72"/>
<evidence type="ECO:0000256" key="2">
    <source>
        <dbReference type="ARBA" id="ARBA00022980"/>
    </source>
</evidence>
<dbReference type="InterPro" id="IPR023574">
    <property type="entry name" value="Ribosomal_uL4_dom_sf"/>
</dbReference>
<evidence type="ECO:0000256" key="1">
    <source>
        <dbReference type="ARBA" id="ARBA00010528"/>
    </source>
</evidence>
<dbReference type="Pfam" id="PF00573">
    <property type="entry name" value="Ribosomal_L4"/>
    <property type="match status" value="1"/>
</dbReference>
<comment type="caution">
    <text evidence="4">The sequence shown here is derived from an EMBL/GenBank/DDBJ whole genome shotgun (WGS) entry which is preliminary data.</text>
</comment>
<proteinExistence type="inferred from homology"/>
<reference evidence="4" key="1">
    <citation type="journal article" date="2022" name="Front. Genet.">
        <title>Chromosome-Scale Assembly of the Dendrobium nobile Genome Provides Insights Into the Molecular Mechanism of the Biosynthesis of the Medicinal Active Ingredient of Dendrobium.</title>
        <authorList>
            <person name="Xu Q."/>
            <person name="Niu S.-C."/>
            <person name="Li K.-L."/>
            <person name="Zheng P.-J."/>
            <person name="Zhang X.-J."/>
            <person name="Jia Y."/>
            <person name="Liu Y."/>
            <person name="Niu Y.-X."/>
            <person name="Yu L.-H."/>
            <person name="Chen D.-F."/>
            <person name="Zhang G.-Q."/>
        </authorList>
    </citation>
    <scope>NUCLEOTIDE SEQUENCE</scope>
    <source>
        <tissue evidence="4">Leaf</tissue>
    </source>
</reference>
<keyword evidence="5" id="KW-1185">Reference proteome</keyword>
<accession>A0A8T3BN72</accession>
<dbReference type="EMBL" id="JAGYWB010000008">
    <property type="protein sequence ID" value="KAI0514149.1"/>
    <property type="molecule type" value="Genomic_DNA"/>
</dbReference>
<evidence type="ECO:0000313" key="5">
    <source>
        <dbReference type="Proteomes" id="UP000829196"/>
    </source>
</evidence>
<sequence length="159" mass="17731">MVLSQIRPKPIPGLQCRSRFHVHHQEVPFVLFDYVASIEKTSSAIKILKQVGAYADAEKAMGSFGIRPGKGKMRNRRYISRKGTLIVYETEGSNIMKAFRNLSGVDVAHVGAGTSGQSSVTVDVKLMEADSCYRGFWGDGCQWYSSEFSHVRFFDLSLC</sequence>
<dbReference type="Proteomes" id="UP000829196">
    <property type="component" value="Unassembled WGS sequence"/>
</dbReference>
<dbReference type="GO" id="GO:0006412">
    <property type="term" value="P:translation"/>
    <property type="evidence" value="ECO:0007669"/>
    <property type="project" value="InterPro"/>
</dbReference>
<dbReference type="Gene3D" id="3.40.1370.10">
    <property type="match status" value="1"/>
</dbReference>
<dbReference type="GO" id="GO:0005840">
    <property type="term" value="C:ribosome"/>
    <property type="evidence" value="ECO:0007669"/>
    <property type="project" value="UniProtKB-KW"/>
</dbReference>
<organism evidence="4 5">
    <name type="scientific">Dendrobium nobile</name>
    <name type="common">Orchid</name>
    <dbReference type="NCBI Taxonomy" id="94219"/>
    <lineage>
        <taxon>Eukaryota</taxon>
        <taxon>Viridiplantae</taxon>
        <taxon>Streptophyta</taxon>
        <taxon>Embryophyta</taxon>
        <taxon>Tracheophyta</taxon>
        <taxon>Spermatophyta</taxon>
        <taxon>Magnoliopsida</taxon>
        <taxon>Liliopsida</taxon>
        <taxon>Asparagales</taxon>
        <taxon>Orchidaceae</taxon>
        <taxon>Epidendroideae</taxon>
        <taxon>Malaxideae</taxon>
        <taxon>Dendrobiinae</taxon>
        <taxon>Dendrobium</taxon>
    </lineage>
</organism>
<evidence type="ECO:0000313" key="4">
    <source>
        <dbReference type="EMBL" id="KAI0514149.1"/>
    </source>
</evidence>